<keyword evidence="3" id="KW-1185">Reference proteome</keyword>
<evidence type="ECO:0000313" key="2">
    <source>
        <dbReference type="EMBL" id="KAJ3739145.1"/>
    </source>
</evidence>
<gene>
    <name evidence="2" type="ORF">DFH05DRAFT_1530407</name>
</gene>
<name>A0A9W8NR19_9AGAR</name>
<evidence type="ECO:0000313" key="3">
    <source>
        <dbReference type="Proteomes" id="UP001142393"/>
    </source>
</evidence>
<feature type="region of interest" description="Disordered" evidence="1">
    <location>
        <begin position="1"/>
        <end position="55"/>
    </location>
</feature>
<dbReference type="AlphaFoldDB" id="A0A9W8NR19"/>
<dbReference type="EMBL" id="JANVFU010000019">
    <property type="protein sequence ID" value="KAJ3739145.1"/>
    <property type="molecule type" value="Genomic_DNA"/>
</dbReference>
<feature type="compositionally biased region" description="Polar residues" evidence="1">
    <location>
        <begin position="90"/>
        <end position="101"/>
    </location>
</feature>
<organism evidence="2 3">
    <name type="scientific">Lentinula detonsa</name>
    <dbReference type="NCBI Taxonomy" id="2804962"/>
    <lineage>
        <taxon>Eukaryota</taxon>
        <taxon>Fungi</taxon>
        <taxon>Dikarya</taxon>
        <taxon>Basidiomycota</taxon>
        <taxon>Agaricomycotina</taxon>
        <taxon>Agaricomycetes</taxon>
        <taxon>Agaricomycetidae</taxon>
        <taxon>Agaricales</taxon>
        <taxon>Marasmiineae</taxon>
        <taxon>Omphalotaceae</taxon>
        <taxon>Lentinula</taxon>
    </lineage>
</organism>
<reference evidence="2 3" key="1">
    <citation type="journal article" date="2023" name="Proc. Natl. Acad. Sci. U.S.A.">
        <title>A global phylogenomic analysis of the shiitake genus Lentinula.</title>
        <authorList>
            <person name="Sierra-Patev S."/>
            <person name="Min B."/>
            <person name="Naranjo-Ortiz M."/>
            <person name="Looney B."/>
            <person name="Konkel Z."/>
            <person name="Slot J.C."/>
            <person name="Sakamoto Y."/>
            <person name="Steenwyk J.L."/>
            <person name="Rokas A."/>
            <person name="Carro J."/>
            <person name="Camarero S."/>
            <person name="Ferreira P."/>
            <person name="Molpeceres G."/>
            <person name="Ruiz-Duenas F.J."/>
            <person name="Serrano A."/>
            <person name="Henrissat B."/>
            <person name="Drula E."/>
            <person name="Hughes K.W."/>
            <person name="Mata J.L."/>
            <person name="Ishikawa N.K."/>
            <person name="Vargas-Isla R."/>
            <person name="Ushijima S."/>
            <person name="Smith C.A."/>
            <person name="Donoghue J."/>
            <person name="Ahrendt S."/>
            <person name="Andreopoulos W."/>
            <person name="He G."/>
            <person name="LaButti K."/>
            <person name="Lipzen A."/>
            <person name="Ng V."/>
            <person name="Riley R."/>
            <person name="Sandor L."/>
            <person name="Barry K."/>
            <person name="Martinez A.T."/>
            <person name="Xiao Y."/>
            <person name="Gibbons J.G."/>
            <person name="Terashima K."/>
            <person name="Grigoriev I.V."/>
            <person name="Hibbett D."/>
        </authorList>
    </citation>
    <scope>NUCLEOTIDE SEQUENCE [LARGE SCALE GENOMIC DNA]</scope>
    <source>
        <strain evidence="2 3">TFB7810</strain>
    </source>
</reference>
<accession>A0A9W8NR19</accession>
<proteinExistence type="predicted"/>
<feature type="region of interest" description="Disordered" evidence="1">
    <location>
        <begin position="84"/>
        <end position="132"/>
    </location>
</feature>
<protein>
    <submittedName>
        <fullName evidence="2">Uncharacterized protein</fullName>
    </submittedName>
</protein>
<sequence>MSSPYPSFRQRRLYPAPSSPGPMRSPRRFRGEPPCSTVPRSALHSTSSREPEKKTTGYFIHTYIDDDDETGVLVPAKKVHFDVIEKPETSGPSNRPLSTPASPGRSDIDDSDPEVDDKIPKPPGPVGRPGRNGYNLRVALQWQDERHEKVKAFINKLVDSKLDCTISFSKQVKEKLDVVRQQAATKFPILAEYRGQWATDDFIRCRLKSRRVVLQKAELERQYLTRYRSG</sequence>
<comment type="caution">
    <text evidence="2">The sequence shown here is derived from an EMBL/GenBank/DDBJ whole genome shotgun (WGS) entry which is preliminary data.</text>
</comment>
<evidence type="ECO:0000256" key="1">
    <source>
        <dbReference type="SAM" id="MobiDB-lite"/>
    </source>
</evidence>
<dbReference type="Proteomes" id="UP001142393">
    <property type="component" value="Unassembled WGS sequence"/>
</dbReference>